<evidence type="ECO:0000256" key="6">
    <source>
        <dbReference type="ARBA" id="ARBA00022989"/>
    </source>
</evidence>
<evidence type="ECO:0000256" key="10">
    <source>
        <dbReference type="SAM" id="Phobius"/>
    </source>
</evidence>
<evidence type="ECO:0000256" key="4">
    <source>
        <dbReference type="ARBA" id="ARBA00022741"/>
    </source>
</evidence>
<evidence type="ECO:0000313" key="14">
    <source>
        <dbReference type="EMBL" id="GMM48539.1"/>
    </source>
</evidence>
<keyword evidence="8" id="KW-0245">EGF-like domain</keyword>
<evidence type="ECO:0000256" key="8">
    <source>
        <dbReference type="PROSITE-ProRule" id="PRU00076"/>
    </source>
</evidence>
<keyword evidence="2" id="KW-0813">Transport</keyword>
<comment type="caution">
    <text evidence="14">The sequence shown here is derived from an EMBL/GenBank/DDBJ whole genome shotgun (WGS) entry which is preliminary data.</text>
</comment>
<gene>
    <name evidence="14" type="ORF">DAPK24_051370</name>
</gene>
<keyword evidence="4" id="KW-0547">Nucleotide-binding</keyword>
<keyword evidence="11" id="KW-0732">Signal</keyword>
<evidence type="ECO:0000256" key="11">
    <source>
        <dbReference type="SAM" id="SignalP"/>
    </source>
</evidence>
<evidence type="ECO:0000256" key="7">
    <source>
        <dbReference type="ARBA" id="ARBA00023136"/>
    </source>
</evidence>
<dbReference type="Gene3D" id="3.40.50.300">
    <property type="entry name" value="P-loop containing nucleotide triphosphate hydrolases"/>
    <property type="match status" value="1"/>
</dbReference>
<dbReference type="Pfam" id="PF00005">
    <property type="entry name" value="ABC_tran"/>
    <property type="match status" value="1"/>
</dbReference>
<feature type="transmembrane region" description="Helical" evidence="10">
    <location>
        <begin position="773"/>
        <end position="793"/>
    </location>
</feature>
<dbReference type="InterPro" id="IPR013525">
    <property type="entry name" value="ABC2_TM"/>
</dbReference>
<feature type="transmembrane region" description="Helical" evidence="10">
    <location>
        <begin position="1001"/>
        <end position="1024"/>
    </location>
</feature>
<evidence type="ECO:0000259" key="13">
    <source>
        <dbReference type="PROSITE" id="PS50893"/>
    </source>
</evidence>
<dbReference type="InterPro" id="IPR002049">
    <property type="entry name" value="LE_dom"/>
</dbReference>
<sequence>MHIKGLIVSLVSLSHISNAIRFTDDRINQLEKSINHYISNLDSYQSNSYNDGESDINGIPIRKPKGEDGNDDDEKCPPAFNCNLPNFPCTQFSACNPFTGHCECKSGFGGDDCSIPLCGGLSDGLNRPKRKENATCECNDGWGGINCNMCENDEVCDSFVPVGLKGTCYKSGIIINKFNQMCDVTNDKILKILDGKIPQVTFSCNKTSERCDFQFWIDQKESFYCDLSTCDFQYDLNANTTHYKCQDAQCSCLPGRMLCGENGSIDISDFLTHEIQGPADFTCDIASQNCKFSEPSMNDLISTVFGDPQINLFCRSSECVHKSEIPGFEIPDKRKFTLIDFTKLTSVLLGSMVVVLLLFDRVKSSPLFLSSIKLNDDDHSSDDDNNTDLVLEEYKKATFSFNKISYSIDNKVILNNAFGCVKPGECMAVMGSSGAGKSTLLDILAGKNKSGNITGDIYINGQRITTKTEKEIFKDSIGFVNQDDIMIPTLTVYETVLNSALLRLPNSMPFAVKQSKVLQILSELKISHIKDALIGSGIERGISGGEKRRVAIACELVTSPSILFLDEPTSGLDGYNAFNVVECLVRLAKLYNRTIIFTIHQPRSNIVSLFDKLVLLSDGDVIYTGEMGDCPKYFASVGFNCPIGYNIADYLIDITNEKFESYLESTTEHTHNNDPNMETNEISEWEHYASHRDELVKTLNPTKIITRNDKNLAALFTDSYISVSVIALINEQISHASSLFFKTDNRIAKANWLNQFIILSSRTFKNSYRNPKLLLGHYLLSLLMGLFCSYLYYNVENTISGFQNRLGLFFFLLTLFGFSTLTGLDSFSQERSVFVRERSNNYYHPLSYYFSKIFCDVLPLRILPPVILLAIIYPLVGLNMSGYKFWIAIGAFILFNLATAMEVMVIAIMVKDSGSATILSVLLLLFSLLFAGLFINKDSIPFGLSWIEKLSVFHYAYESLSVNEVNGLILKEKKFGLNIEVPGAIILSTFGFDVNAIGWDIASIAIIFGINVILGGLVLTFFVYETR</sequence>
<proteinExistence type="predicted"/>
<dbReference type="CDD" id="cd00055">
    <property type="entry name" value="EGF_Lam"/>
    <property type="match status" value="1"/>
</dbReference>
<dbReference type="AlphaFoldDB" id="A0AAV5RAN2"/>
<dbReference type="PROSITE" id="PS00022">
    <property type="entry name" value="EGF_1"/>
    <property type="match status" value="1"/>
</dbReference>
<feature type="region of interest" description="Disordered" evidence="9">
    <location>
        <begin position="52"/>
        <end position="71"/>
    </location>
</feature>
<comment type="caution">
    <text evidence="8">Lacks conserved residue(s) required for the propagation of feature annotation.</text>
</comment>
<dbReference type="Pfam" id="PF01061">
    <property type="entry name" value="ABC2_membrane"/>
    <property type="match status" value="1"/>
</dbReference>
<evidence type="ECO:0000256" key="5">
    <source>
        <dbReference type="ARBA" id="ARBA00022840"/>
    </source>
</evidence>
<dbReference type="PANTHER" id="PTHR48041">
    <property type="entry name" value="ABC TRANSPORTER G FAMILY MEMBER 28"/>
    <property type="match status" value="1"/>
</dbReference>
<dbReference type="InterPro" id="IPR003439">
    <property type="entry name" value="ABC_transporter-like_ATP-bd"/>
</dbReference>
<accession>A0AAV5RAN2</accession>
<evidence type="ECO:0000256" key="9">
    <source>
        <dbReference type="SAM" id="MobiDB-lite"/>
    </source>
</evidence>
<evidence type="ECO:0000256" key="2">
    <source>
        <dbReference type="ARBA" id="ARBA00022448"/>
    </source>
</evidence>
<keyword evidence="15" id="KW-1185">Reference proteome</keyword>
<keyword evidence="8" id="KW-1015">Disulfide bond</keyword>
<protein>
    <submittedName>
        <fullName evidence="14">ATP-dependent permease</fullName>
    </submittedName>
</protein>
<comment type="subcellular location">
    <subcellularLocation>
        <location evidence="1">Membrane</location>
        <topology evidence="1">Multi-pass membrane protein</topology>
    </subcellularLocation>
</comment>
<evidence type="ECO:0000256" key="3">
    <source>
        <dbReference type="ARBA" id="ARBA00022692"/>
    </source>
</evidence>
<feature type="transmembrane region" description="Helical" evidence="10">
    <location>
        <begin position="848"/>
        <end position="873"/>
    </location>
</feature>
<reference evidence="14 15" key="1">
    <citation type="journal article" date="2023" name="Elife">
        <title>Identification of key yeast species and microbe-microbe interactions impacting larval growth of Drosophila in the wild.</title>
        <authorList>
            <person name="Mure A."/>
            <person name="Sugiura Y."/>
            <person name="Maeda R."/>
            <person name="Honda K."/>
            <person name="Sakurai N."/>
            <person name="Takahashi Y."/>
            <person name="Watada M."/>
            <person name="Katoh T."/>
            <person name="Gotoh A."/>
            <person name="Gotoh Y."/>
            <person name="Taniguchi I."/>
            <person name="Nakamura K."/>
            <person name="Hayashi T."/>
            <person name="Katayama T."/>
            <person name="Uemura T."/>
            <person name="Hattori Y."/>
        </authorList>
    </citation>
    <scope>NUCLEOTIDE SEQUENCE [LARGE SCALE GENOMIC DNA]</scope>
    <source>
        <strain evidence="14 15">PK-24</strain>
    </source>
</reference>
<dbReference type="InterPro" id="IPR027417">
    <property type="entry name" value="P-loop_NTPase"/>
</dbReference>
<dbReference type="PROSITE" id="PS00211">
    <property type="entry name" value="ABC_TRANSPORTER_1"/>
    <property type="match status" value="1"/>
</dbReference>
<dbReference type="GO" id="GO:0016887">
    <property type="term" value="F:ATP hydrolysis activity"/>
    <property type="evidence" value="ECO:0007669"/>
    <property type="project" value="InterPro"/>
</dbReference>
<feature type="transmembrane region" description="Helical" evidence="10">
    <location>
        <begin position="885"/>
        <end position="909"/>
    </location>
</feature>
<feature type="signal peptide" evidence="11">
    <location>
        <begin position="1"/>
        <end position="19"/>
    </location>
</feature>
<evidence type="ECO:0000259" key="12">
    <source>
        <dbReference type="PROSITE" id="PS50026"/>
    </source>
</evidence>
<dbReference type="CDD" id="cd03213">
    <property type="entry name" value="ABCG_EPDR"/>
    <property type="match status" value="1"/>
</dbReference>
<keyword evidence="7 10" id="KW-0472">Membrane</keyword>
<dbReference type="InterPro" id="IPR017871">
    <property type="entry name" value="ABC_transporter-like_CS"/>
</dbReference>
<feature type="domain" description="EGF-like" evidence="12">
    <location>
        <begin position="109"/>
        <end position="148"/>
    </location>
</feature>
<feature type="transmembrane region" description="Helical" evidence="10">
    <location>
        <begin position="805"/>
        <end position="827"/>
    </location>
</feature>
<dbReference type="Proteomes" id="UP001378960">
    <property type="component" value="Unassembled WGS sequence"/>
</dbReference>
<dbReference type="SUPFAM" id="SSF52540">
    <property type="entry name" value="P-loop containing nucleoside triphosphate hydrolases"/>
    <property type="match status" value="1"/>
</dbReference>
<dbReference type="PROSITE" id="PS50893">
    <property type="entry name" value="ABC_TRANSPORTER_2"/>
    <property type="match status" value="1"/>
</dbReference>
<feature type="disulfide bond" evidence="8">
    <location>
        <begin position="138"/>
        <end position="147"/>
    </location>
</feature>
<dbReference type="PANTHER" id="PTHR48041:SF2">
    <property type="entry name" value="ATP-DEPENDENT PERMEASE-RELATED"/>
    <property type="match status" value="1"/>
</dbReference>
<feature type="transmembrane region" description="Helical" evidence="10">
    <location>
        <begin position="916"/>
        <end position="935"/>
    </location>
</feature>
<keyword evidence="6 10" id="KW-1133">Transmembrane helix</keyword>
<keyword evidence="5" id="KW-0067">ATP-binding</keyword>
<name>A0AAV5RAN2_PICKL</name>
<dbReference type="GO" id="GO:0016020">
    <property type="term" value="C:membrane"/>
    <property type="evidence" value="ECO:0007669"/>
    <property type="project" value="UniProtKB-SubCell"/>
</dbReference>
<feature type="domain" description="ABC transporter" evidence="13">
    <location>
        <begin position="399"/>
        <end position="643"/>
    </location>
</feature>
<dbReference type="SMART" id="SM00382">
    <property type="entry name" value="AAA"/>
    <property type="match status" value="1"/>
</dbReference>
<organism evidence="14 15">
    <name type="scientific">Pichia kluyveri</name>
    <name type="common">Yeast</name>
    <dbReference type="NCBI Taxonomy" id="36015"/>
    <lineage>
        <taxon>Eukaryota</taxon>
        <taxon>Fungi</taxon>
        <taxon>Dikarya</taxon>
        <taxon>Ascomycota</taxon>
        <taxon>Saccharomycotina</taxon>
        <taxon>Pichiomycetes</taxon>
        <taxon>Pichiales</taxon>
        <taxon>Pichiaceae</taxon>
        <taxon>Pichia</taxon>
    </lineage>
</organism>
<dbReference type="EMBL" id="BTGB01000009">
    <property type="protein sequence ID" value="GMM48539.1"/>
    <property type="molecule type" value="Genomic_DNA"/>
</dbReference>
<dbReference type="GO" id="GO:0140359">
    <property type="term" value="F:ABC-type transporter activity"/>
    <property type="evidence" value="ECO:0007669"/>
    <property type="project" value="InterPro"/>
</dbReference>
<dbReference type="GO" id="GO:0005524">
    <property type="term" value="F:ATP binding"/>
    <property type="evidence" value="ECO:0007669"/>
    <property type="project" value="UniProtKB-KW"/>
</dbReference>
<evidence type="ECO:0000256" key="1">
    <source>
        <dbReference type="ARBA" id="ARBA00004141"/>
    </source>
</evidence>
<keyword evidence="3 10" id="KW-0812">Transmembrane</keyword>
<dbReference type="InterPro" id="IPR003593">
    <property type="entry name" value="AAA+_ATPase"/>
</dbReference>
<feature type="chain" id="PRO_5043988908" evidence="11">
    <location>
        <begin position="20"/>
        <end position="1027"/>
    </location>
</feature>
<dbReference type="PROSITE" id="PS50026">
    <property type="entry name" value="EGF_3"/>
    <property type="match status" value="1"/>
</dbReference>
<dbReference type="InterPro" id="IPR000742">
    <property type="entry name" value="EGF"/>
</dbReference>
<evidence type="ECO:0000313" key="15">
    <source>
        <dbReference type="Proteomes" id="UP001378960"/>
    </source>
</evidence>
<dbReference type="InterPro" id="IPR050352">
    <property type="entry name" value="ABCG_transporters"/>
</dbReference>